<sequence>MTLQENVVYYKFNSTNTWRHLKQAAIITLKDLENHIASYTKIGDCNHTNKELSCSCQFKLSFFDSAKKSEIKDRNMAIRANSHILVKRYPINKKNIQRIEKQMTLKNEMDAIEAEQLEHHLKVKAENKVLEEKKKENVKARLKQLEDERWEKARLAHEKEVAELKKQFSQKSSGKGENVALDRSVGTKKPIKKRTVFLKDNEPRYKKSTKVVKSLRRFSRNEKNQSKNSVNKKTSKRELNKNLNKNVDKNVNKKTSKSEKNLNKKVGNLKRKKSDSHAIERKRKNIKEFTTRTARKLKLLRKRVDKKQELESKTIHKKSRYSRYRERICN</sequence>
<feature type="compositionally biased region" description="Low complexity" evidence="1">
    <location>
        <begin position="167"/>
        <end position="176"/>
    </location>
</feature>
<evidence type="ECO:0000259" key="2">
    <source>
        <dbReference type="SMART" id="SM01180"/>
    </source>
</evidence>
<dbReference type="Proteomes" id="UP001439008">
    <property type="component" value="Unassembled WGS sequence"/>
</dbReference>
<dbReference type="Pfam" id="PF08783">
    <property type="entry name" value="DWNN"/>
    <property type="match status" value="1"/>
</dbReference>
<comment type="caution">
    <text evidence="3">The sequence shown here is derived from an EMBL/GenBank/DDBJ whole genome shotgun (WGS) entry which is preliminary data.</text>
</comment>
<feature type="domain" description="DWNN" evidence="2">
    <location>
        <begin position="8"/>
        <end position="90"/>
    </location>
</feature>
<dbReference type="Gene3D" id="3.10.20.90">
    <property type="entry name" value="Phosphatidylinositol 3-kinase Catalytic Subunit, Chain A, domain 1"/>
    <property type="match status" value="1"/>
</dbReference>
<reference evidence="3 4" key="1">
    <citation type="journal article" date="2024" name="BMC Biol.">
        <title>Comparative genomics of Ascetosporea gives new insight into the evolutionary basis for animal parasitism in Rhizaria.</title>
        <authorList>
            <person name="Hiltunen Thoren M."/>
            <person name="Onut-Brannstrom I."/>
            <person name="Alfjorden A."/>
            <person name="Peckova H."/>
            <person name="Swords F."/>
            <person name="Hooper C."/>
            <person name="Holzer A.S."/>
            <person name="Bass D."/>
            <person name="Burki F."/>
        </authorList>
    </citation>
    <scope>NUCLEOTIDE SEQUENCE [LARGE SCALE GENOMIC DNA]</scope>
    <source>
        <strain evidence="3">20-A016</strain>
    </source>
</reference>
<keyword evidence="4" id="KW-1185">Reference proteome</keyword>
<accession>A0ABV2ANW1</accession>
<feature type="region of interest" description="Disordered" evidence="1">
    <location>
        <begin position="214"/>
        <end position="285"/>
    </location>
</feature>
<dbReference type="InterPro" id="IPR014891">
    <property type="entry name" value="DWNN_domain"/>
</dbReference>
<organism evidence="3 4">
    <name type="scientific">Bonamia ostreae</name>
    <dbReference type="NCBI Taxonomy" id="126728"/>
    <lineage>
        <taxon>Eukaryota</taxon>
        <taxon>Sar</taxon>
        <taxon>Rhizaria</taxon>
        <taxon>Endomyxa</taxon>
        <taxon>Ascetosporea</taxon>
        <taxon>Haplosporida</taxon>
        <taxon>Bonamia</taxon>
    </lineage>
</organism>
<evidence type="ECO:0000313" key="4">
    <source>
        <dbReference type="Proteomes" id="UP001439008"/>
    </source>
</evidence>
<dbReference type="EMBL" id="JBDODL010001267">
    <property type="protein sequence ID" value="MES1921350.1"/>
    <property type="molecule type" value="Genomic_DNA"/>
</dbReference>
<feature type="compositionally biased region" description="Basic residues" evidence="1">
    <location>
        <begin position="267"/>
        <end position="285"/>
    </location>
</feature>
<gene>
    <name evidence="3" type="ORF">MHBO_002885</name>
</gene>
<dbReference type="SMART" id="SM01180">
    <property type="entry name" value="DWNN"/>
    <property type="match status" value="1"/>
</dbReference>
<feature type="compositionally biased region" description="Basic and acidic residues" evidence="1">
    <location>
        <begin position="236"/>
        <end position="262"/>
    </location>
</feature>
<feature type="region of interest" description="Disordered" evidence="1">
    <location>
        <begin position="166"/>
        <end position="186"/>
    </location>
</feature>
<name>A0ABV2ANW1_9EUKA</name>
<evidence type="ECO:0000256" key="1">
    <source>
        <dbReference type="SAM" id="MobiDB-lite"/>
    </source>
</evidence>
<proteinExistence type="predicted"/>
<feature type="region of interest" description="Disordered" evidence="1">
    <location>
        <begin position="307"/>
        <end position="330"/>
    </location>
</feature>
<evidence type="ECO:0000313" key="3">
    <source>
        <dbReference type="EMBL" id="MES1921350.1"/>
    </source>
</evidence>
<protein>
    <recommendedName>
        <fullName evidence="2">DWNN domain-containing protein</fullName>
    </recommendedName>
</protein>